<keyword evidence="1 5" id="KW-0489">Methyltransferase</keyword>
<dbReference type="Proteomes" id="UP000461585">
    <property type="component" value="Unassembled WGS sequence"/>
</dbReference>
<evidence type="ECO:0000259" key="7">
    <source>
        <dbReference type="Pfam" id="PF17827"/>
    </source>
</evidence>
<feature type="binding site" evidence="5">
    <location>
        <position position="150"/>
    </location>
    <ligand>
        <name>S-adenosyl-L-methionine</name>
        <dbReference type="ChEBI" id="CHEBI:59789"/>
    </ligand>
</feature>
<keyword evidence="9" id="KW-1185">Reference proteome</keyword>
<dbReference type="NCBIfam" id="TIGR03534">
    <property type="entry name" value="RF_mod_PrmC"/>
    <property type="match status" value="1"/>
</dbReference>
<gene>
    <name evidence="5 8" type="primary">prmC</name>
    <name evidence="8" type="ORF">GXN74_13940</name>
</gene>
<dbReference type="InterPro" id="IPR002052">
    <property type="entry name" value="DNA_methylase_N6_adenine_CS"/>
</dbReference>
<feature type="domain" description="Release factor glutamine methyltransferase N-terminal" evidence="7">
    <location>
        <begin position="14"/>
        <end position="82"/>
    </location>
</feature>
<dbReference type="HAMAP" id="MF_02126">
    <property type="entry name" value="RF_methyltr_PrmC"/>
    <property type="match status" value="1"/>
</dbReference>
<evidence type="ECO:0000256" key="5">
    <source>
        <dbReference type="HAMAP-Rule" id="MF_02126"/>
    </source>
</evidence>
<dbReference type="PANTHER" id="PTHR18895:SF74">
    <property type="entry name" value="MTRF1L RELEASE FACTOR GLUTAMINE METHYLTRANSFERASE"/>
    <property type="match status" value="1"/>
</dbReference>
<feature type="binding site" evidence="5">
    <location>
        <position position="195"/>
    </location>
    <ligand>
        <name>S-adenosyl-L-methionine</name>
        <dbReference type="ChEBI" id="CHEBI:59789"/>
    </ligand>
</feature>
<comment type="caution">
    <text evidence="8">The sequence shown here is derived from an EMBL/GenBank/DDBJ whole genome shotgun (WGS) entry which is preliminary data.</text>
</comment>
<evidence type="ECO:0000256" key="2">
    <source>
        <dbReference type="ARBA" id="ARBA00022679"/>
    </source>
</evidence>
<evidence type="ECO:0000313" key="9">
    <source>
        <dbReference type="Proteomes" id="UP000461585"/>
    </source>
</evidence>
<dbReference type="InterPro" id="IPR029063">
    <property type="entry name" value="SAM-dependent_MTases_sf"/>
</dbReference>
<dbReference type="InterPro" id="IPR004556">
    <property type="entry name" value="HemK-like"/>
</dbReference>
<evidence type="ECO:0000256" key="1">
    <source>
        <dbReference type="ARBA" id="ARBA00022603"/>
    </source>
</evidence>
<comment type="similarity">
    <text evidence="5">Belongs to the protein N5-glutamine methyltransferase family. PrmC subfamily.</text>
</comment>
<evidence type="ECO:0000256" key="3">
    <source>
        <dbReference type="ARBA" id="ARBA00022691"/>
    </source>
</evidence>
<dbReference type="NCBIfam" id="TIGR00536">
    <property type="entry name" value="hemK_fam"/>
    <property type="match status" value="1"/>
</dbReference>
<dbReference type="RefSeq" id="WP_162371546.1">
    <property type="nucleotide sequence ID" value="NZ_JAAEEH010000067.1"/>
</dbReference>
<accession>A0A7X5HYA0</accession>
<evidence type="ECO:0000256" key="4">
    <source>
        <dbReference type="ARBA" id="ARBA00048391"/>
    </source>
</evidence>
<dbReference type="AlphaFoldDB" id="A0A7X5HYA0"/>
<dbReference type="Pfam" id="PF05175">
    <property type="entry name" value="MTS"/>
    <property type="match status" value="1"/>
</dbReference>
<dbReference type="GO" id="GO:0032259">
    <property type="term" value="P:methylation"/>
    <property type="evidence" value="ECO:0007669"/>
    <property type="project" value="UniProtKB-KW"/>
</dbReference>
<comment type="catalytic activity">
    <reaction evidence="4 5">
        <text>L-glutaminyl-[peptide chain release factor] + S-adenosyl-L-methionine = N(5)-methyl-L-glutaminyl-[peptide chain release factor] + S-adenosyl-L-homocysteine + H(+)</text>
        <dbReference type="Rhea" id="RHEA:42896"/>
        <dbReference type="Rhea" id="RHEA-COMP:10271"/>
        <dbReference type="Rhea" id="RHEA-COMP:10272"/>
        <dbReference type="ChEBI" id="CHEBI:15378"/>
        <dbReference type="ChEBI" id="CHEBI:30011"/>
        <dbReference type="ChEBI" id="CHEBI:57856"/>
        <dbReference type="ChEBI" id="CHEBI:59789"/>
        <dbReference type="ChEBI" id="CHEBI:61891"/>
        <dbReference type="EC" id="2.1.1.297"/>
    </reaction>
</comment>
<dbReference type="EMBL" id="JAAEEH010000067">
    <property type="protein sequence ID" value="NDL68830.1"/>
    <property type="molecule type" value="Genomic_DNA"/>
</dbReference>
<dbReference type="PANTHER" id="PTHR18895">
    <property type="entry name" value="HEMK METHYLTRANSFERASE"/>
    <property type="match status" value="1"/>
</dbReference>
<evidence type="ECO:0000259" key="6">
    <source>
        <dbReference type="Pfam" id="PF05175"/>
    </source>
</evidence>
<dbReference type="InterPro" id="IPR040758">
    <property type="entry name" value="PrmC_N"/>
</dbReference>
<dbReference type="EC" id="2.1.1.297" evidence="5"/>
<comment type="function">
    <text evidence="5">Methylates the class 1 translation termination release factors RF1/PrfA and RF2/PrfB on the glutamine residue of the universally conserved GGQ motif.</text>
</comment>
<protein>
    <recommendedName>
        <fullName evidence="5">Release factor glutamine methyltransferase</fullName>
        <shortName evidence="5">RF MTase</shortName>
        <ecNumber evidence="5">2.1.1.297</ecNumber>
    </recommendedName>
    <alternativeName>
        <fullName evidence="5">N5-glutamine methyltransferase PrmC</fullName>
    </alternativeName>
    <alternativeName>
        <fullName evidence="5">Protein-(glutamine-N5) MTase PrmC</fullName>
    </alternativeName>
    <alternativeName>
        <fullName evidence="5">Protein-glutamine N-methyltransferase PrmC</fullName>
    </alternativeName>
</protein>
<dbReference type="GO" id="GO:0003676">
    <property type="term" value="F:nucleic acid binding"/>
    <property type="evidence" value="ECO:0007669"/>
    <property type="project" value="InterPro"/>
</dbReference>
<dbReference type="InterPro" id="IPR007848">
    <property type="entry name" value="Small_mtfrase_dom"/>
</dbReference>
<evidence type="ECO:0000313" key="8">
    <source>
        <dbReference type="EMBL" id="NDL68830.1"/>
    </source>
</evidence>
<dbReference type="CDD" id="cd02440">
    <property type="entry name" value="AdoMet_MTases"/>
    <property type="match status" value="1"/>
</dbReference>
<sequence>MSGKHKTGHEQLRDLLQWGRSLLEEADKDGREARLLLEAATGLTHVEILVDPTRPVSRSMAEEYERNIWRRTAGEPLQQILGTADFMGFEFHVDKHVLIPRPETEELVEWALETIREEGAVRILDMCTGSGCIPVSLGLLQDGLKLHGADLSWDALEVAGGNASKHRVEVSFHQGDLFDALKGTDVEAFDLILSNPPYIESETLKELMPEVVGHEPRMALDGGPDGLAFYRRIARDARKWLKEGGWLFLEIGWNQEEAVRKILEKEGYVQITPRKDLAGHWRMVRARSADDKEVLV</sequence>
<comment type="caution">
    <text evidence="5">Lacks conserved residue(s) required for the propagation of feature annotation.</text>
</comment>
<dbReference type="InterPro" id="IPR050320">
    <property type="entry name" value="N5-glutamine_MTase"/>
</dbReference>
<dbReference type="Gene3D" id="3.40.50.150">
    <property type="entry name" value="Vaccinia Virus protein VP39"/>
    <property type="match status" value="1"/>
</dbReference>
<dbReference type="GO" id="GO:0102559">
    <property type="term" value="F:peptide chain release factor N(5)-glutamine methyltransferase activity"/>
    <property type="evidence" value="ECO:0007669"/>
    <property type="project" value="UniProtKB-EC"/>
</dbReference>
<keyword evidence="2 5" id="KW-0808">Transferase</keyword>
<dbReference type="Pfam" id="PF17827">
    <property type="entry name" value="PrmC_N"/>
    <property type="match status" value="1"/>
</dbReference>
<name>A0A7X5HYA0_9FIRM</name>
<proteinExistence type="inferred from homology"/>
<feature type="binding site" evidence="5">
    <location>
        <begin position="195"/>
        <end position="198"/>
    </location>
    <ligand>
        <name>substrate</name>
    </ligand>
</feature>
<dbReference type="Gene3D" id="1.10.8.10">
    <property type="entry name" value="DNA helicase RuvA subunit, C-terminal domain"/>
    <property type="match status" value="1"/>
</dbReference>
<dbReference type="PROSITE" id="PS00092">
    <property type="entry name" value="N6_MTASE"/>
    <property type="match status" value="1"/>
</dbReference>
<dbReference type="SUPFAM" id="SSF53335">
    <property type="entry name" value="S-adenosyl-L-methionine-dependent methyltransferases"/>
    <property type="match status" value="1"/>
</dbReference>
<reference evidence="8 9" key="1">
    <citation type="submission" date="2020-01" db="EMBL/GenBank/DDBJ databases">
        <title>Anaeroalcalibacter tamaniensis gen. nov., sp. nov., moderately halophilic strictly anaerobic fermenter bacterium from mud volcano of Taman peninsula.</title>
        <authorList>
            <person name="Frolova A."/>
            <person name="Merkel A.Y."/>
            <person name="Slobodkin A.I."/>
        </authorList>
    </citation>
    <scope>NUCLEOTIDE SEQUENCE [LARGE SCALE GENOMIC DNA]</scope>
    <source>
        <strain evidence="8 9">F-3ap</strain>
    </source>
</reference>
<organism evidence="8 9">
    <name type="scientific">Anaerotalea alkaliphila</name>
    <dbReference type="NCBI Taxonomy" id="2662126"/>
    <lineage>
        <taxon>Bacteria</taxon>
        <taxon>Bacillati</taxon>
        <taxon>Bacillota</taxon>
        <taxon>Clostridia</taxon>
        <taxon>Eubacteriales</taxon>
        <taxon>Anaerotalea</taxon>
    </lineage>
</organism>
<keyword evidence="3 5" id="KW-0949">S-adenosyl-L-methionine</keyword>
<dbReference type="InterPro" id="IPR019874">
    <property type="entry name" value="RF_methyltr_PrmC"/>
</dbReference>
<feature type="domain" description="Methyltransferase small" evidence="6">
    <location>
        <begin position="112"/>
        <end position="203"/>
    </location>
</feature>